<dbReference type="InterPro" id="IPR039794">
    <property type="entry name" value="Gtb1-like"/>
</dbReference>
<evidence type="ECO:0000256" key="2">
    <source>
        <dbReference type="ARBA" id="ARBA00023157"/>
    </source>
</evidence>
<feature type="domain" description="DMAP1-binding" evidence="5">
    <location>
        <begin position="177"/>
        <end position="278"/>
    </location>
</feature>
<dbReference type="SUPFAM" id="SSF50911">
    <property type="entry name" value="Mannose 6-phosphate receptor domain"/>
    <property type="match status" value="1"/>
</dbReference>
<evidence type="ECO:0000256" key="3">
    <source>
        <dbReference type="SAM" id="Coils"/>
    </source>
</evidence>
<organism evidence="7 8">
    <name type="scientific">Meganyctiphanes norvegica</name>
    <name type="common">Northern krill</name>
    <name type="synonym">Thysanopoda norvegica</name>
    <dbReference type="NCBI Taxonomy" id="48144"/>
    <lineage>
        <taxon>Eukaryota</taxon>
        <taxon>Metazoa</taxon>
        <taxon>Ecdysozoa</taxon>
        <taxon>Arthropoda</taxon>
        <taxon>Crustacea</taxon>
        <taxon>Multicrustacea</taxon>
        <taxon>Malacostraca</taxon>
        <taxon>Eumalacostraca</taxon>
        <taxon>Eucarida</taxon>
        <taxon>Euphausiacea</taxon>
        <taxon>Euphausiidae</taxon>
        <taxon>Meganyctiphanes</taxon>
    </lineage>
</organism>
<reference evidence="7 8" key="1">
    <citation type="submission" date="2024-05" db="EMBL/GenBank/DDBJ databases">
        <authorList>
            <person name="Wallberg A."/>
        </authorList>
    </citation>
    <scope>NUCLEOTIDE SEQUENCE [LARGE SCALE GENOMIC DNA]</scope>
</reference>
<protein>
    <recommendedName>
        <fullName evidence="9">MRH domain-containing protein</fullName>
    </recommendedName>
</protein>
<gene>
    <name evidence="7" type="ORF">MNOR_LOCUS22289</name>
</gene>
<feature type="signal peptide" evidence="4">
    <location>
        <begin position="1"/>
        <end position="21"/>
    </location>
</feature>
<name>A0AAV2RBP5_MEGNR</name>
<evidence type="ECO:0000256" key="4">
    <source>
        <dbReference type="SAM" id="SignalP"/>
    </source>
</evidence>
<dbReference type="EMBL" id="CAXKWB010018639">
    <property type="protein sequence ID" value="CAL4121118.1"/>
    <property type="molecule type" value="Genomic_DNA"/>
</dbReference>
<dbReference type="InterPro" id="IPR010506">
    <property type="entry name" value="DMAP1-bd"/>
</dbReference>
<evidence type="ECO:0000256" key="1">
    <source>
        <dbReference type="ARBA" id="ARBA00022729"/>
    </source>
</evidence>
<proteinExistence type="predicted"/>
<dbReference type="PROSITE" id="PS51912">
    <property type="entry name" value="DMAP1_BIND"/>
    <property type="match status" value="1"/>
</dbReference>
<evidence type="ECO:0000259" key="5">
    <source>
        <dbReference type="PROSITE" id="PS51912"/>
    </source>
</evidence>
<dbReference type="InterPro" id="IPR009011">
    <property type="entry name" value="Man6P_isomerase_rcpt-bd_dom_sf"/>
</dbReference>
<dbReference type="PANTHER" id="PTHR12630:SF6">
    <property type="entry name" value="N-ACETYLGLUCOSAMINE-1-PHOSPHOTRANSFERASE SUBUNIT GAMMA"/>
    <property type="match status" value="1"/>
</dbReference>
<comment type="caution">
    <text evidence="7">The sequence shown here is derived from an EMBL/GenBank/DDBJ whole genome shotgun (WGS) entry which is preliminary data.</text>
</comment>
<keyword evidence="8" id="KW-1185">Reference proteome</keyword>
<keyword evidence="2" id="KW-1015">Disulfide bond</keyword>
<dbReference type="Pfam" id="PF13015">
    <property type="entry name" value="PRKCSH_1"/>
    <property type="match status" value="1"/>
</dbReference>
<feature type="non-terminal residue" evidence="7">
    <location>
        <position position="287"/>
    </location>
</feature>
<dbReference type="InterPro" id="IPR044865">
    <property type="entry name" value="MRH_dom"/>
</dbReference>
<sequence>MYKILNLSSIVVLIIFKVVSTKMVQLKVHDDLPNPGYNTNWGQKLEPKLNLRMKPSNFSGPDHLKVLVGKCFKHKDNKYEYELCPFNNITQESTESYYTNFKGVLGVWGQWHISNNTFIAMEMVEGKSCGQDRYRSTKVFFKCSNTTSLTEIAEPKKCHYNATLATPLVCGRNAMLVYPRLTQDFQLQWDEAWTDLENQEITEKGYDRIINNIFIEAGYILPDAKRLQLIDAAAEGNPKINCEEENVSLKKRIEELEGSLEIKENRIMELLSNKRQINNYYGDYMLN</sequence>
<dbReference type="PANTHER" id="PTHR12630">
    <property type="entry name" value="N-LINKED OLIGOSACCHARIDE PROCESSING"/>
    <property type="match status" value="1"/>
</dbReference>
<evidence type="ECO:0000313" key="7">
    <source>
        <dbReference type="EMBL" id="CAL4121118.1"/>
    </source>
</evidence>
<dbReference type="Proteomes" id="UP001497623">
    <property type="component" value="Unassembled WGS sequence"/>
</dbReference>
<keyword evidence="3" id="KW-0175">Coiled coil</keyword>
<feature type="chain" id="PRO_5043685364" description="MRH domain-containing protein" evidence="4">
    <location>
        <begin position="22"/>
        <end position="287"/>
    </location>
</feature>
<dbReference type="Gene3D" id="2.70.130.10">
    <property type="entry name" value="Mannose-6-phosphate receptor binding domain"/>
    <property type="match status" value="1"/>
</dbReference>
<dbReference type="InterPro" id="IPR036607">
    <property type="entry name" value="PRKCSH"/>
</dbReference>
<keyword evidence="1 4" id="KW-0732">Signal</keyword>
<evidence type="ECO:0000313" key="8">
    <source>
        <dbReference type="Proteomes" id="UP001497623"/>
    </source>
</evidence>
<evidence type="ECO:0008006" key="9">
    <source>
        <dbReference type="Google" id="ProtNLM"/>
    </source>
</evidence>
<evidence type="ECO:0000259" key="6">
    <source>
        <dbReference type="PROSITE" id="PS51914"/>
    </source>
</evidence>
<dbReference type="GO" id="GO:0005794">
    <property type="term" value="C:Golgi apparatus"/>
    <property type="evidence" value="ECO:0007669"/>
    <property type="project" value="TreeGrafter"/>
</dbReference>
<dbReference type="AlphaFoldDB" id="A0AAV2RBP5"/>
<feature type="coiled-coil region" evidence="3">
    <location>
        <begin position="239"/>
        <end position="273"/>
    </location>
</feature>
<accession>A0AAV2RBP5</accession>
<feature type="domain" description="MRH" evidence="6">
    <location>
        <begin position="69"/>
        <end position="172"/>
    </location>
</feature>
<dbReference type="PROSITE" id="PS51914">
    <property type="entry name" value="MRH"/>
    <property type="match status" value="1"/>
</dbReference>